<proteinExistence type="inferred from homology"/>
<evidence type="ECO:0000256" key="6">
    <source>
        <dbReference type="SAM" id="Phobius"/>
    </source>
</evidence>
<name>A0A9P1HEC2_9PEZI</name>
<keyword evidence="5 6" id="KW-0472">Membrane</keyword>
<keyword evidence="4 6" id="KW-1133">Transmembrane helix</keyword>
<dbReference type="SUPFAM" id="SSF103473">
    <property type="entry name" value="MFS general substrate transporter"/>
    <property type="match status" value="1"/>
</dbReference>
<dbReference type="OrthoDB" id="6612291at2759"/>
<feature type="transmembrane region" description="Helical" evidence="6">
    <location>
        <begin position="278"/>
        <end position="302"/>
    </location>
</feature>
<reference evidence="8" key="1">
    <citation type="submission" date="2022-11" db="EMBL/GenBank/DDBJ databases">
        <authorList>
            <person name="Scott C."/>
            <person name="Bruce N."/>
        </authorList>
    </citation>
    <scope>NUCLEOTIDE SEQUENCE</scope>
</reference>
<comment type="caution">
    <text evidence="8">The sequence shown here is derived from an EMBL/GenBank/DDBJ whole genome shotgun (WGS) entry which is preliminary data.</text>
</comment>
<comment type="similarity">
    <text evidence="2">Belongs to the major facilitator superfamily. Sugar transporter (TC 2.A.1.1) family.</text>
</comment>
<evidence type="ECO:0000256" key="4">
    <source>
        <dbReference type="ARBA" id="ARBA00022989"/>
    </source>
</evidence>
<organism evidence="8 9">
    <name type="scientific">Parascedosporium putredinis</name>
    <dbReference type="NCBI Taxonomy" id="1442378"/>
    <lineage>
        <taxon>Eukaryota</taxon>
        <taxon>Fungi</taxon>
        <taxon>Dikarya</taxon>
        <taxon>Ascomycota</taxon>
        <taxon>Pezizomycotina</taxon>
        <taxon>Sordariomycetes</taxon>
        <taxon>Hypocreomycetidae</taxon>
        <taxon>Microascales</taxon>
        <taxon>Microascaceae</taxon>
        <taxon>Parascedosporium</taxon>
    </lineage>
</organism>
<feature type="transmembrane region" description="Helical" evidence="6">
    <location>
        <begin position="20"/>
        <end position="42"/>
    </location>
</feature>
<dbReference type="Gene3D" id="1.20.1250.20">
    <property type="entry name" value="MFS general substrate transporter like domains"/>
    <property type="match status" value="2"/>
</dbReference>
<feature type="transmembrane region" description="Helical" evidence="6">
    <location>
        <begin position="54"/>
        <end position="73"/>
    </location>
</feature>
<evidence type="ECO:0000259" key="7">
    <source>
        <dbReference type="PROSITE" id="PS50850"/>
    </source>
</evidence>
<sequence length="424" mass="47116">MTAFEKKFGVYRPSLKRYAIEPYFLSLLNSLTYIGQVFGLLLGSYIARRWGRRMSFFVMCVWAWISAILLVTAQHKEQVLIGRILNFVYVGMELAVVPVTQSELVPARVRGFVVGTYQLGILVGALLISVSPRWLLLRNRPDDARANLELLRRGRFSEEEIEAEFQTLVASININVEKGSFKEIWQGNNLKRTLVCIGTNFFLQATGQSFTSKYGAVFVKDIGAIDPFVFKTINSVIIICAVLLAISLLIIGSLIQAGSLLAMGGLGTTDEPSKSAKIGITALTTVFAVGFNFGLGPVSHVITAELPSSRLRDITYATASTVAVVTSFAVTFSIPYLLYEPYAALEARVGFIFGSISFVAAIFAIFCVPECKNMTLEEIDYLFNENTPLLEFKKFKHGHIIPEEVIEENQRRDDKPELETKETV</sequence>
<evidence type="ECO:0000256" key="5">
    <source>
        <dbReference type="ARBA" id="ARBA00023136"/>
    </source>
</evidence>
<dbReference type="PANTHER" id="PTHR48022">
    <property type="entry name" value="PLASTIDIC GLUCOSE TRANSPORTER 4"/>
    <property type="match status" value="1"/>
</dbReference>
<dbReference type="GO" id="GO:0016020">
    <property type="term" value="C:membrane"/>
    <property type="evidence" value="ECO:0007669"/>
    <property type="project" value="UniProtKB-SubCell"/>
</dbReference>
<dbReference type="InterPro" id="IPR036259">
    <property type="entry name" value="MFS_trans_sf"/>
</dbReference>
<evidence type="ECO:0000256" key="3">
    <source>
        <dbReference type="ARBA" id="ARBA00022692"/>
    </source>
</evidence>
<dbReference type="InterPro" id="IPR050360">
    <property type="entry name" value="MFS_Sugar_Transporters"/>
</dbReference>
<feature type="transmembrane region" description="Helical" evidence="6">
    <location>
        <begin position="236"/>
        <end position="258"/>
    </location>
</feature>
<dbReference type="PROSITE" id="PS50850">
    <property type="entry name" value="MFS"/>
    <property type="match status" value="1"/>
</dbReference>
<protein>
    <recommendedName>
        <fullName evidence="7">Major facilitator superfamily (MFS) profile domain-containing protein</fullName>
    </recommendedName>
</protein>
<feature type="transmembrane region" description="Helical" evidence="6">
    <location>
        <begin position="314"/>
        <end position="337"/>
    </location>
</feature>
<comment type="subcellular location">
    <subcellularLocation>
        <location evidence="1">Membrane</location>
        <topology evidence="1">Multi-pass membrane protein</topology>
    </subcellularLocation>
</comment>
<feature type="transmembrane region" description="Helical" evidence="6">
    <location>
        <begin position="111"/>
        <end position="130"/>
    </location>
</feature>
<evidence type="ECO:0000256" key="1">
    <source>
        <dbReference type="ARBA" id="ARBA00004141"/>
    </source>
</evidence>
<dbReference type="AlphaFoldDB" id="A0A9P1HEC2"/>
<dbReference type="InterPro" id="IPR020846">
    <property type="entry name" value="MFS_dom"/>
</dbReference>
<dbReference type="GO" id="GO:0005351">
    <property type="term" value="F:carbohydrate:proton symporter activity"/>
    <property type="evidence" value="ECO:0007669"/>
    <property type="project" value="TreeGrafter"/>
</dbReference>
<feature type="transmembrane region" description="Helical" evidence="6">
    <location>
        <begin position="80"/>
        <end position="99"/>
    </location>
</feature>
<gene>
    <name evidence="8" type="ORF">PPNO1_LOCUS9746</name>
</gene>
<evidence type="ECO:0000256" key="2">
    <source>
        <dbReference type="ARBA" id="ARBA00010992"/>
    </source>
</evidence>
<dbReference type="EMBL" id="CALLCH030000021">
    <property type="protein sequence ID" value="CAI4220205.1"/>
    <property type="molecule type" value="Genomic_DNA"/>
</dbReference>
<feature type="domain" description="Major facilitator superfamily (MFS) profile" evidence="7">
    <location>
        <begin position="1"/>
        <end position="372"/>
    </location>
</feature>
<feature type="transmembrane region" description="Helical" evidence="6">
    <location>
        <begin position="349"/>
        <end position="368"/>
    </location>
</feature>
<evidence type="ECO:0000313" key="8">
    <source>
        <dbReference type="EMBL" id="CAI4220205.1"/>
    </source>
</evidence>
<accession>A0A9P1HEC2</accession>
<evidence type="ECO:0000313" key="9">
    <source>
        <dbReference type="Proteomes" id="UP000838763"/>
    </source>
</evidence>
<dbReference type="InterPro" id="IPR005828">
    <property type="entry name" value="MFS_sugar_transport-like"/>
</dbReference>
<dbReference type="PANTHER" id="PTHR48022:SF10">
    <property type="entry name" value="MAJOR FACILITATOR SUPERFAMILY (MFS) PROFILE DOMAIN-CONTAINING PROTEIN"/>
    <property type="match status" value="1"/>
</dbReference>
<keyword evidence="3 6" id="KW-0812">Transmembrane</keyword>
<dbReference type="Pfam" id="PF00083">
    <property type="entry name" value="Sugar_tr"/>
    <property type="match status" value="2"/>
</dbReference>
<keyword evidence="9" id="KW-1185">Reference proteome</keyword>
<dbReference type="Proteomes" id="UP000838763">
    <property type="component" value="Unassembled WGS sequence"/>
</dbReference>